<reference evidence="2" key="1">
    <citation type="journal article" date="2013" name="Nature">
        <title>Draft genome of the wheat A-genome progenitor Triticum urartu.</title>
        <authorList>
            <person name="Ling H.Q."/>
            <person name="Zhao S."/>
            <person name="Liu D."/>
            <person name="Wang J."/>
            <person name="Sun H."/>
            <person name="Zhang C."/>
            <person name="Fan H."/>
            <person name="Li D."/>
            <person name="Dong L."/>
            <person name="Tao Y."/>
            <person name="Gao C."/>
            <person name="Wu H."/>
            <person name="Li Y."/>
            <person name="Cui Y."/>
            <person name="Guo X."/>
            <person name="Zheng S."/>
            <person name="Wang B."/>
            <person name="Yu K."/>
            <person name="Liang Q."/>
            <person name="Yang W."/>
            <person name="Lou X."/>
            <person name="Chen J."/>
            <person name="Feng M."/>
            <person name="Jian J."/>
            <person name="Zhang X."/>
            <person name="Luo G."/>
            <person name="Jiang Y."/>
            <person name="Liu J."/>
            <person name="Wang Z."/>
            <person name="Sha Y."/>
            <person name="Zhang B."/>
            <person name="Wu H."/>
            <person name="Tang D."/>
            <person name="Shen Q."/>
            <person name="Xue P."/>
            <person name="Zou S."/>
            <person name="Wang X."/>
            <person name="Liu X."/>
            <person name="Wang F."/>
            <person name="Yang Y."/>
            <person name="An X."/>
            <person name="Dong Z."/>
            <person name="Zhang K."/>
            <person name="Zhang X."/>
            <person name="Luo M.C."/>
            <person name="Dvorak J."/>
            <person name="Tong Y."/>
            <person name="Wang J."/>
            <person name="Yang H."/>
            <person name="Li Z."/>
            <person name="Wang D."/>
            <person name="Zhang A."/>
            <person name="Wang J."/>
        </authorList>
    </citation>
    <scope>NUCLEOTIDE SEQUENCE</scope>
    <source>
        <strain evidence="2">cv. G1812</strain>
    </source>
</reference>
<organism evidence="1 2">
    <name type="scientific">Triticum urartu</name>
    <name type="common">Red wild einkorn</name>
    <name type="synonym">Crithodium urartu</name>
    <dbReference type="NCBI Taxonomy" id="4572"/>
    <lineage>
        <taxon>Eukaryota</taxon>
        <taxon>Viridiplantae</taxon>
        <taxon>Streptophyta</taxon>
        <taxon>Embryophyta</taxon>
        <taxon>Tracheophyta</taxon>
        <taxon>Spermatophyta</taxon>
        <taxon>Magnoliopsida</taxon>
        <taxon>Liliopsida</taxon>
        <taxon>Poales</taxon>
        <taxon>Poaceae</taxon>
        <taxon>BOP clade</taxon>
        <taxon>Pooideae</taxon>
        <taxon>Triticodae</taxon>
        <taxon>Triticeae</taxon>
        <taxon>Triticinae</taxon>
        <taxon>Triticum</taxon>
    </lineage>
</organism>
<name>A0A8R7Q489_TRIUA</name>
<keyword evidence="2" id="KW-1185">Reference proteome</keyword>
<proteinExistence type="predicted"/>
<dbReference type="Proteomes" id="UP000015106">
    <property type="component" value="Chromosome 4"/>
</dbReference>
<evidence type="ECO:0000313" key="2">
    <source>
        <dbReference type="Proteomes" id="UP000015106"/>
    </source>
</evidence>
<dbReference type="EnsemblPlants" id="TuG1812G0400001690.01.T01">
    <property type="protein sequence ID" value="TuG1812G0400001690.01.T01.cds416273"/>
    <property type="gene ID" value="TuG1812G0400001690.01"/>
</dbReference>
<dbReference type="Gramene" id="TuG1812G0400001690.01.T01">
    <property type="protein sequence ID" value="TuG1812G0400001690.01.T01.cds416273"/>
    <property type="gene ID" value="TuG1812G0400001690.01"/>
</dbReference>
<evidence type="ECO:0000313" key="1">
    <source>
        <dbReference type="EnsemblPlants" id="TuG1812G0400001690.01.T01.cds416273"/>
    </source>
</evidence>
<dbReference type="AlphaFoldDB" id="A0A8R7Q489"/>
<sequence length="60" mass="6735">MLLLSLSTNRELISMWLTSSYSCSFFGNWVECNGCLLQVGFHRTVRVAGAEDMNDSICIN</sequence>
<reference evidence="1" key="3">
    <citation type="submission" date="2022-06" db="UniProtKB">
        <authorList>
            <consortium name="EnsemblPlants"/>
        </authorList>
    </citation>
    <scope>IDENTIFICATION</scope>
</reference>
<accession>A0A8R7Q489</accession>
<protein>
    <submittedName>
        <fullName evidence="1">Uncharacterized protein</fullName>
    </submittedName>
</protein>
<reference evidence="1" key="2">
    <citation type="submission" date="2018-03" db="EMBL/GenBank/DDBJ databases">
        <title>The Triticum urartu genome reveals the dynamic nature of wheat genome evolution.</title>
        <authorList>
            <person name="Ling H."/>
            <person name="Ma B."/>
            <person name="Shi X."/>
            <person name="Liu H."/>
            <person name="Dong L."/>
            <person name="Sun H."/>
            <person name="Cao Y."/>
            <person name="Gao Q."/>
            <person name="Zheng S."/>
            <person name="Li Y."/>
            <person name="Yu Y."/>
            <person name="Du H."/>
            <person name="Qi M."/>
            <person name="Li Y."/>
            <person name="Yu H."/>
            <person name="Cui Y."/>
            <person name="Wang N."/>
            <person name="Chen C."/>
            <person name="Wu H."/>
            <person name="Zhao Y."/>
            <person name="Zhang J."/>
            <person name="Li Y."/>
            <person name="Zhou W."/>
            <person name="Zhang B."/>
            <person name="Hu W."/>
            <person name="Eijk M."/>
            <person name="Tang J."/>
            <person name="Witsenboer H."/>
            <person name="Zhao S."/>
            <person name="Li Z."/>
            <person name="Zhang A."/>
            <person name="Wang D."/>
            <person name="Liang C."/>
        </authorList>
    </citation>
    <scope>NUCLEOTIDE SEQUENCE [LARGE SCALE GENOMIC DNA]</scope>
    <source>
        <strain evidence="1">cv. G1812</strain>
    </source>
</reference>